<dbReference type="PANTHER" id="PTHR31650:SF51">
    <property type="entry name" value="O-ACYLTRANSFERASE WSD1-LIKE ISOFORM X1"/>
    <property type="match status" value="1"/>
</dbReference>
<dbReference type="InterPro" id="IPR045034">
    <property type="entry name" value="O-acyltransferase_WSD1-like"/>
</dbReference>
<dbReference type="GO" id="GO:0019432">
    <property type="term" value="P:triglyceride biosynthetic process"/>
    <property type="evidence" value="ECO:0000318"/>
    <property type="project" value="GO_Central"/>
</dbReference>
<feature type="domain" description="O-acyltransferase WSD1 C-terminal" evidence="1">
    <location>
        <begin position="42"/>
        <end position="192"/>
    </location>
</feature>
<dbReference type="GO" id="GO:0005886">
    <property type="term" value="C:plasma membrane"/>
    <property type="evidence" value="ECO:0000318"/>
    <property type="project" value="GO_Central"/>
</dbReference>
<dbReference type="OMA" id="VFFNARE"/>
<proteinExistence type="predicted"/>
<evidence type="ECO:0000259" key="1">
    <source>
        <dbReference type="Pfam" id="PF06974"/>
    </source>
</evidence>
<name>A0A1S4A6W6_TOBAC</name>
<gene>
    <name evidence="2" type="primary">LOC107794396</name>
</gene>
<dbReference type="OrthoDB" id="619536at2759"/>
<dbReference type="STRING" id="4097.A0A1S4A6W6"/>
<accession>A0A1S4A6W6</accession>
<dbReference type="InterPro" id="IPR009721">
    <property type="entry name" value="O-acyltransferase_WSD1_C"/>
</dbReference>
<dbReference type="AlphaFoldDB" id="A0A1S4A6W6"/>
<dbReference type="PANTHER" id="PTHR31650">
    <property type="entry name" value="O-ACYLTRANSFERASE (WSD1-LIKE) FAMILY PROTEIN"/>
    <property type="match status" value="1"/>
</dbReference>
<evidence type="ECO:0000313" key="2">
    <source>
        <dbReference type="RefSeq" id="XP_016472365.1"/>
    </source>
</evidence>
<organism evidence="2">
    <name type="scientific">Nicotiana tabacum</name>
    <name type="common">Common tobacco</name>
    <dbReference type="NCBI Taxonomy" id="4097"/>
    <lineage>
        <taxon>Eukaryota</taxon>
        <taxon>Viridiplantae</taxon>
        <taxon>Streptophyta</taxon>
        <taxon>Embryophyta</taxon>
        <taxon>Tracheophyta</taxon>
        <taxon>Spermatophyta</taxon>
        <taxon>Magnoliopsida</taxon>
        <taxon>eudicotyledons</taxon>
        <taxon>Gunneridae</taxon>
        <taxon>Pentapetalae</taxon>
        <taxon>asterids</taxon>
        <taxon>lamiids</taxon>
        <taxon>Solanales</taxon>
        <taxon>Solanaceae</taxon>
        <taxon>Nicotianoideae</taxon>
        <taxon>Nicotianeae</taxon>
        <taxon>Nicotiana</taxon>
    </lineage>
</organism>
<protein>
    <submittedName>
        <fullName evidence="2">O-acyltransferase WSD1</fullName>
    </submittedName>
</protein>
<dbReference type="RefSeq" id="XP_016472365.1">
    <property type="nucleotide sequence ID" value="XM_016616879.1"/>
</dbReference>
<reference evidence="2" key="1">
    <citation type="submission" date="2025-08" db="UniProtKB">
        <authorList>
            <consortium name="RefSeq"/>
        </authorList>
    </citation>
    <scope>IDENTIFICATION</scope>
</reference>
<dbReference type="Pfam" id="PF06974">
    <property type="entry name" value="WS_DGAT_C"/>
    <property type="match status" value="1"/>
</dbReference>
<dbReference type="KEGG" id="nta:107794396"/>
<sequence>MQGVNQESCNGKCTALVLFNTRALGGYKSVNDMIKPNSDMPWGNHFTFLPVSLPKLTNLTKRDHSSINPLAFVQKAHRMIDRKRNSASVWLTSKFLDTLRKLRGPEATARFIHGSLKNTSMGLTNLIGPVEEMALANHPVKGLYFMVTGVPQSCSVTMVSYVDKLRIAMVVEKGFIDPNKLKSCIDYAFDSIFKAAVKSSPVAT</sequence>
<dbReference type="PaxDb" id="4097-A0A1S4A6W6"/>
<dbReference type="GO" id="GO:0008374">
    <property type="term" value="F:O-acyltransferase activity"/>
    <property type="evidence" value="ECO:0000318"/>
    <property type="project" value="GO_Central"/>
</dbReference>